<comment type="subcellular location">
    <subcellularLocation>
        <location evidence="1">Cell membrane</location>
        <topology evidence="1">Multi-pass membrane protein</topology>
    </subcellularLocation>
</comment>
<evidence type="ECO:0000256" key="8">
    <source>
        <dbReference type="ARBA" id="ARBA00023224"/>
    </source>
</evidence>
<proteinExistence type="inferred from homology"/>
<evidence type="ECO:0000256" key="1">
    <source>
        <dbReference type="ARBA" id="ARBA00004651"/>
    </source>
</evidence>
<reference evidence="12 13" key="1">
    <citation type="journal article" date="2022" name="Gigascience">
        <title>A chromosome-level genome assembly and annotation of the desert horned lizard, Phrynosoma platyrhinos, provides insight into chromosomal rearrangements among reptiles.</title>
        <authorList>
            <person name="Koochekian N."/>
            <person name="Ascanio A."/>
            <person name="Farleigh K."/>
            <person name="Card D.C."/>
            <person name="Schield D.R."/>
            <person name="Castoe T.A."/>
            <person name="Jezkova T."/>
        </authorList>
    </citation>
    <scope>NUCLEOTIDE SEQUENCE [LARGE SCALE GENOMIC DNA]</scope>
    <source>
        <strain evidence="12">NK-2021</strain>
    </source>
</reference>
<evidence type="ECO:0000256" key="9">
    <source>
        <dbReference type="RuleBase" id="RU000688"/>
    </source>
</evidence>
<dbReference type="Proteomes" id="UP000826234">
    <property type="component" value="Unassembled WGS sequence"/>
</dbReference>
<dbReference type="PROSITE" id="PS50262">
    <property type="entry name" value="G_PROTEIN_RECEP_F1_2"/>
    <property type="match status" value="1"/>
</dbReference>
<feature type="transmembrane region" description="Helical" evidence="10">
    <location>
        <begin position="55"/>
        <end position="77"/>
    </location>
</feature>
<keyword evidence="6 10" id="KW-0472">Membrane</keyword>
<feature type="transmembrane region" description="Helical" evidence="10">
    <location>
        <begin position="135"/>
        <end position="154"/>
    </location>
</feature>
<dbReference type="PRINTS" id="PR01157">
    <property type="entry name" value="P2YPURNOCPTR"/>
</dbReference>
<keyword evidence="8 9" id="KW-0807">Transducer</keyword>
<feature type="transmembrane region" description="Helical" evidence="10">
    <location>
        <begin position="267"/>
        <end position="290"/>
    </location>
</feature>
<dbReference type="InterPro" id="IPR017452">
    <property type="entry name" value="GPCR_Rhodpsn_7TM"/>
</dbReference>
<evidence type="ECO:0000256" key="4">
    <source>
        <dbReference type="ARBA" id="ARBA00022989"/>
    </source>
</evidence>
<evidence type="ECO:0000259" key="11">
    <source>
        <dbReference type="PROSITE" id="PS50262"/>
    </source>
</evidence>
<keyword evidence="3 9" id="KW-0812">Transmembrane</keyword>
<dbReference type="Gene3D" id="1.20.1070.10">
    <property type="entry name" value="Rhodopsin 7-helix transmembrane proteins"/>
    <property type="match status" value="1"/>
</dbReference>
<feature type="domain" description="G-protein coupled receptors family 1 profile" evidence="11">
    <location>
        <begin position="32"/>
        <end position="287"/>
    </location>
</feature>
<evidence type="ECO:0000256" key="3">
    <source>
        <dbReference type="ARBA" id="ARBA00022692"/>
    </source>
</evidence>
<accession>A0ABQ7SDY3</accession>
<dbReference type="Pfam" id="PF00001">
    <property type="entry name" value="7tm_1"/>
    <property type="match status" value="1"/>
</dbReference>
<name>A0ABQ7SDY3_PHRPL</name>
<organism evidence="12 13">
    <name type="scientific">Phrynosoma platyrhinos</name>
    <name type="common">Desert horned lizard</name>
    <dbReference type="NCBI Taxonomy" id="52577"/>
    <lineage>
        <taxon>Eukaryota</taxon>
        <taxon>Metazoa</taxon>
        <taxon>Chordata</taxon>
        <taxon>Craniata</taxon>
        <taxon>Vertebrata</taxon>
        <taxon>Euteleostomi</taxon>
        <taxon>Lepidosauria</taxon>
        <taxon>Squamata</taxon>
        <taxon>Bifurcata</taxon>
        <taxon>Unidentata</taxon>
        <taxon>Episquamata</taxon>
        <taxon>Toxicofera</taxon>
        <taxon>Iguania</taxon>
        <taxon>Phrynosomatidae</taxon>
        <taxon>Phrynosomatinae</taxon>
        <taxon>Phrynosoma</taxon>
    </lineage>
</organism>
<keyword evidence="7 9" id="KW-0675">Receptor</keyword>
<dbReference type="InterPro" id="IPR000276">
    <property type="entry name" value="GPCR_Rhodpsn"/>
</dbReference>
<protein>
    <recommendedName>
        <fullName evidence="11">G-protein coupled receptors family 1 profile domain-containing protein</fullName>
    </recommendedName>
</protein>
<gene>
    <name evidence="12" type="ORF">JD844_004902</name>
</gene>
<evidence type="ECO:0000256" key="6">
    <source>
        <dbReference type="ARBA" id="ARBA00023136"/>
    </source>
</evidence>
<evidence type="ECO:0000313" key="12">
    <source>
        <dbReference type="EMBL" id="KAH0615530.1"/>
    </source>
</evidence>
<evidence type="ECO:0000256" key="5">
    <source>
        <dbReference type="ARBA" id="ARBA00023040"/>
    </source>
</evidence>
<dbReference type="PANTHER" id="PTHR24231">
    <property type="entry name" value="PURINOCEPTOR-RELATED G-PROTEIN COUPLED RECEPTOR"/>
    <property type="match status" value="1"/>
</dbReference>
<evidence type="ECO:0000256" key="10">
    <source>
        <dbReference type="SAM" id="Phobius"/>
    </source>
</evidence>
<dbReference type="PANTHER" id="PTHR24231:SF35">
    <property type="entry name" value="P2Y PURINOCEPTOR 4-LIKE"/>
    <property type="match status" value="1"/>
</dbReference>
<feature type="transmembrane region" description="Helical" evidence="10">
    <location>
        <begin position="224"/>
        <end position="245"/>
    </location>
</feature>
<feature type="transmembrane region" description="Helical" evidence="10">
    <location>
        <begin position="174"/>
        <end position="203"/>
    </location>
</feature>
<keyword evidence="4 10" id="KW-1133">Transmembrane helix</keyword>
<evidence type="ECO:0000256" key="2">
    <source>
        <dbReference type="ARBA" id="ARBA00022475"/>
    </source>
</evidence>
<evidence type="ECO:0000256" key="7">
    <source>
        <dbReference type="ARBA" id="ARBA00023170"/>
    </source>
</evidence>
<dbReference type="PROSITE" id="PS00237">
    <property type="entry name" value="G_PROTEIN_RECEP_F1_1"/>
    <property type="match status" value="1"/>
</dbReference>
<feature type="transmembrane region" description="Helical" evidence="10">
    <location>
        <begin position="97"/>
        <end position="114"/>
    </location>
</feature>
<dbReference type="PRINTS" id="PR00237">
    <property type="entry name" value="GPCRRHODOPSN"/>
</dbReference>
<keyword evidence="2" id="KW-1003">Cell membrane</keyword>
<feature type="transmembrane region" description="Helical" evidence="10">
    <location>
        <begin position="20"/>
        <end position="43"/>
    </location>
</feature>
<dbReference type="EMBL" id="JAIPUX010005291">
    <property type="protein sequence ID" value="KAH0615530.1"/>
    <property type="molecule type" value="Genomic_DNA"/>
</dbReference>
<keyword evidence="13" id="KW-1185">Reference proteome</keyword>
<evidence type="ECO:0000313" key="13">
    <source>
        <dbReference type="Proteomes" id="UP000826234"/>
    </source>
</evidence>
<sequence length="309" mass="35731">MNITNSTECPPQELHPAIPALLGIFSMGGLVFNAFSLWIFWFNLKRWNSSIMLQFNLALVDTMILPNTPLLVAYFSLGNHWPFGEFLCQFEAFTLSTHLYGSIYFLMLISIHRYHAIVHYNAKTLWRRKSFLKKLILAFWALLFLQGLPIFFFLKTSVIGNKMKCLSIHQSELSYLYLMYGIVLGTFCFFLPFGISLISYMMLGTYIAKISQANLRGRVMKLKSIQMVVVTLLIFAICFTPLHVFRTAGTIVKYYNLSCDLLHHVEVAYYISLVLTTINCCLDPFLYNFANEKFNKSFSSSLRRFLFSN</sequence>
<dbReference type="CDD" id="cd15922">
    <property type="entry name" value="7tmA_P2Y-like"/>
    <property type="match status" value="1"/>
</dbReference>
<keyword evidence="5 9" id="KW-0297">G-protein coupled receptor</keyword>
<dbReference type="SUPFAM" id="SSF81321">
    <property type="entry name" value="Family A G protein-coupled receptor-like"/>
    <property type="match status" value="1"/>
</dbReference>
<comment type="caution">
    <text evidence="12">The sequence shown here is derived from an EMBL/GenBank/DDBJ whole genome shotgun (WGS) entry which is preliminary data.</text>
</comment>
<comment type="similarity">
    <text evidence="9">Belongs to the G-protein coupled receptor 1 family.</text>
</comment>